<proteinExistence type="predicted"/>
<evidence type="ECO:0000256" key="6">
    <source>
        <dbReference type="ARBA" id="ARBA00023136"/>
    </source>
</evidence>
<dbReference type="EMBL" id="JBHSAY010000012">
    <property type="protein sequence ID" value="MFC4133545.1"/>
    <property type="molecule type" value="Genomic_DNA"/>
</dbReference>
<dbReference type="Gene3D" id="1.20.1250.20">
    <property type="entry name" value="MFS general substrate transporter like domains"/>
    <property type="match status" value="1"/>
</dbReference>
<dbReference type="Gene3D" id="1.20.1720.10">
    <property type="entry name" value="Multidrug resistance protein D"/>
    <property type="match status" value="1"/>
</dbReference>
<keyword evidence="4 8" id="KW-0812">Transmembrane</keyword>
<feature type="transmembrane region" description="Helical" evidence="8">
    <location>
        <begin position="246"/>
        <end position="266"/>
    </location>
</feature>
<dbReference type="InterPro" id="IPR011701">
    <property type="entry name" value="MFS"/>
</dbReference>
<evidence type="ECO:0000256" key="5">
    <source>
        <dbReference type="ARBA" id="ARBA00022989"/>
    </source>
</evidence>
<evidence type="ECO:0000313" key="10">
    <source>
        <dbReference type="EMBL" id="MFC4133545.1"/>
    </source>
</evidence>
<evidence type="ECO:0000256" key="4">
    <source>
        <dbReference type="ARBA" id="ARBA00022692"/>
    </source>
</evidence>
<organism evidence="10 11">
    <name type="scientific">Hamadaea flava</name>
    <dbReference type="NCBI Taxonomy" id="1742688"/>
    <lineage>
        <taxon>Bacteria</taxon>
        <taxon>Bacillati</taxon>
        <taxon>Actinomycetota</taxon>
        <taxon>Actinomycetes</taxon>
        <taxon>Micromonosporales</taxon>
        <taxon>Micromonosporaceae</taxon>
        <taxon>Hamadaea</taxon>
    </lineage>
</organism>
<dbReference type="SUPFAM" id="SSF103473">
    <property type="entry name" value="MFS general substrate transporter"/>
    <property type="match status" value="1"/>
</dbReference>
<feature type="transmembrane region" description="Helical" evidence="8">
    <location>
        <begin position="319"/>
        <end position="341"/>
    </location>
</feature>
<feature type="transmembrane region" description="Helical" evidence="8">
    <location>
        <begin position="382"/>
        <end position="400"/>
    </location>
</feature>
<evidence type="ECO:0000256" key="3">
    <source>
        <dbReference type="ARBA" id="ARBA00022475"/>
    </source>
</evidence>
<name>A0ABV8LR81_9ACTN</name>
<dbReference type="InterPro" id="IPR020846">
    <property type="entry name" value="MFS_dom"/>
</dbReference>
<feature type="transmembrane region" description="Helical" evidence="8">
    <location>
        <begin position="183"/>
        <end position="202"/>
    </location>
</feature>
<evidence type="ECO:0000256" key="7">
    <source>
        <dbReference type="SAM" id="MobiDB-lite"/>
    </source>
</evidence>
<accession>A0ABV8LR81</accession>
<comment type="subcellular location">
    <subcellularLocation>
        <location evidence="1">Cell membrane</location>
        <topology evidence="1">Multi-pass membrane protein</topology>
    </subcellularLocation>
</comment>
<dbReference type="PRINTS" id="PR01036">
    <property type="entry name" value="TCRTETB"/>
</dbReference>
<feature type="transmembrane region" description="Helical" evidence="8">
    <location>
        <begin position="152"/>
        <end position="177"/>
    </location>
</feature>
<feature type="region of interest" description="Disordered" evidence="7">
    <location>
        <begin position="539"/>
        <end position="562"/>
    </location>
</feature>
<feature type="transmembrane region" description="Helical" evidence="8">
    <location>
        <begin position="95"/>
        <end position="114"/>
    </location>
</feature>
<keyword evidence="6 8" id="KW-0472">Membrane</keyword>
<reference evidence="11" key="1">
    <citation type="journal article" date="2019" name="Int. J. Syst. Evol. Microbiol.">
        <title>The Global Catalogue of Microorganisms (GCM) 10K type strain sequencing project: providing services to taxonomists for standard genome sequencing and annotation.</title>
        <authorList>
            <consortium name="The Broad Institute Genomics Platform"/>
            <consortium name="The Broad Institute Genome Sequencing Center for Infectious Disease"/>
            <person name="Wu L."/>
            <person name="Ma J."/>
        </authorList>
    </citation>
    <scope>NUCLEOTIDE SEQUENCE [LARGE SCALE GENOMIC DNA]</scope>
    <source>
        <strain evidence="11">CGMCC 4.7289</strain>
    </source>
</reference>
<keyword evidence="5 8" id="KW-1133">Transmembrane helix</keyword>
<feature type="transmembrane region" description="Helical" evidence="8">
    <location>
        <begin position="64"/>
        <end position="83"/>
    </location>
</feature>
<dbReference type="Pfam" id="PF07690">
    <property type="entry name" value="MFS_1"/>
    <property type="match status" value="1"/>
</dbReference>
<dbReference type="PANTHER" id="PTHR42718:SF42">
    <property type="entry name" value="EXPORT PROTEIN"/>
    <property type="match status" value="1"/>
</dbReference>
<feature type="compositionally biased region" description="Low complexity" evidence="7">
    <location>
        <begin position="539"/>
        <end position="552"/>
    </location>
</feature>
<feature type="transmembrane region" description="Helical" evidence="8">
    <location>
        <begin position="287"/>
        <end position="313"/>
    </location>
</feature>
<evidence type="ECO:0000313" key="11">
    <source>
        <dbReference type="Proteomes" id="UP001595816"/>
    </source>
</evidence>
<feature type="transmembrane region" description="Helical" evidence="8">
    <location>
        <begin position="120"/>
        <end position="145"/>
    </location>
</feature>
<dbReference type="Proteomes" id="UP001595816">
    <property type="component" value="Unassembled WGS sequence"/>
</dbReference>
<feature type="transmembrane region" description="Helical" evidence="8">
    <location>
        <begin position="353"/>
        <end position="376"/>
    </location>
</feature>
<evidence type="ECO:0000256" key="1">
    <source>
        <dbReference type="ARBA" id="ARBA00004651"/>
    </source>
</evidence>
<dbReference type="RefSeq" id="WP_253762337.1">
    <property type="nucleotide sequence ID" value="NZ_JAMZDZ010000001.1"/>
</dbReference>
<comment type="caution">
    <text evidence="10">The sequence shown here is derived from an EMBL/GenBank/DDBJ whole genome shotgun (WGS) entry which is preliminary data.</text>
</comment>
<evidence type="ECO:0000256" key="8">
    <source>
        <dbReference type="SAM" id="Phobius"/>
    </source>
</evidence>
<dbReference type="PANTHER" id="PTHR42718">
    <property type="entry name" value="MAJOR FACILITATOR SUPERFAMILY MULTIDRUG TRANSPORTER MFSC"/>
    <property type="match status" value="1"/>
</dbReference>
<gene>
    <name evidence="10" type="ORF">ACFOZ4_23295</name>
</gene>
<dbReference type="InterPro" id="IPR004638">
    <property type="entry name" value="EmrB-like"/>
</dbReference>
<keyword evidence="3" id="KW-1003">Cell membrane</keyword>
<feature type="transmembrane region" description="Helical" evidence="8">
    <location>
        <begin position="517"/>
        <end position="534"/>
    </location>
</feature>
<evidence type="ECO:0000256" key="2">
    <source>
        <dbReference type="ARBA" id="ARBA00022448"/>
    </source>
</evidence>
<dbReference type="CDD" id="cd17321">
    <property type="entry name" value="MFS_MMR_MDR_like"/>
    <property type="match status" value="1"/>
</dbReference>
<feature type="transmembrane region" description="Helical" evidence="8">
    <location>
        <begin position="27"/>
        <end position="52"/>
    </location>
</feature>
<dbReference type="PROSITE" id="PS50850">
    <property type="entry name" value="MFS"/>
    <property type="match status" value="1"/>
</dbReference>
<sequence>MEITLRLEIATMTSGPGRPPETKHSPWLILGVLCLGFFMILLDTTIVNIAIPDMIDRLGASLDQILWILNAYILVYAVLLITSGRLGDLYGAKRLFILGLIIFTLASAACGLAQNPGQLIAFRVIQGVGGALLTPQTLSVLTVIFPPERRGAAFGIWGAVAGVATVAGPTLGGWLVTNWDWRWIFYVNVPVGIIALIMAVIVMPDLRLNRRHQLDYVGTLLITISLFLICYGLIEGQSHDWGKAWGPITIPMIIGAGVIVLAIFLWQQYAQRNREPLVPFRIFADRNFSLMNGVVAAIAFGMLGLFLPLIIYLQSVLGLTALQAGLAVAPMSLVSMFVAPLAGRLSDKTGGKWVLFFGLSLWVVGLSIVVFSAQVNSNRGDLIPGLLVAGLGLGCTFAPLQTIAMRNVQPQVAGAASGMINTTRQLGGVIGSAAVGALLQNQLVTQLTDSAQTNATALPPDQQGRFIDAFKSASSGSLEVGAGQSGAALPPNTPQAIVELALKTFHEGFTAAMKSTMVLPLIVLAVATLTVLFVRNGGKASPPSAPAATTGKVSPETTRVDS</sequence>
<keyword evidence="2" id="KW-0813">Transport</keyword>
<feature type="domain" description="Major facilitator superfamily (MFS) profile" evidence="9">
    <location>
        <begin position="29"/>
        <end position="539"/>
    </location>
</feature>
<keyword evidence="11" id="KW-1185">Reference proteome</keyword>
<evidence type="ECO:0000259" key="9">
    <source>
        <dbReference type="PROSITE" id="PS50850"/>
    </source>
</evidence>
<feature type="transmembrane region" description="Helical" evidence="8">
    <location>
        <begin position="214"/>
        <end position="234"/>
    </location>
</feature>
<dbReference type="InterPro" id="IPR036259">
    <property type="entry name" value="MFS_trans_sf"/>
</dbReference>
<dbReference type="NCBIfam" id="TIGR00711">
    <property type="entry name" value="efflux_EmrB"/>
    <property type="match status" value="1"/>
</dbReference>
<protein>
    <submittedName>
        <fullName evidence="10">DHA2 family efflux MFS transporter permease subunit</fullName>
    </submittedName>
</protein>